<evidence type="ECO:0000256" key="3">
    <source>
        <dbReference type="ARBA" id="ARBA00022833"/>
    </source>
</evidence>
<dbReference type="PANTHER" id="PTHR46632">
    <property type="entry name" value="E3 UBIQUITIN-PROTEIN LIGASE SINA-LIKE 4"/>
    <property type="match status" value="1"/>
</dbReference>
<comment type="function">
    <text evidence="4">E3 ubiquitin-protein ligase that mediates ubiquitination and subsequent proteasomal degradation of target proteins. E3 ubiquitin ligases accept ubiquitin from an E2 ubiquitin-conjugating enzyme in the form of a thioester and then directly transfers the ubiquitin to targeted substrates. It probably triggers the ubiquitin-mediated degradation of different substrates.</text>
</comment>
<protein>
    <recommendedName>
        <fullName evidence="6">SIAH-type domain-containing protein</fullName>
    </recommendedName>
</protein>
<dbReference type="Gramene" id="HORVU.MOREX.r2.1HG0019930.1">
    <property type="protein sequence ID" value="HORVU.MOREX.r2.1HG0019930.1.CDS.1"/>
    <property type="gene ID" value="HORVU.MOREX.r2.1HG0019930"/>
</dbReference>
<feature type="domain" description="SIAH-type" evidence="6">
    <location>
        <begin position="88"/>
        <end position="146"/>
    </location>
</feature>
<accession>A0A8I7B2N6</accession>
<evidence type="ECO:0000313" key="7">
    <source>
        <dbReference type="EnsemblPlants" id="HORVU.MOREX.r3.1HG0025100.1.CDS1"/>
    </source>
</evidence>
<dbReference type="PROSITE" id="PS51081">
    <property type="entry name" value="ZF_SIAH"/>
    <property type="match status" value="1"/>
</dbReference>
<dbReference type="Proteomes" id="UP000011116">
    <property type="component" value="Chromosome 1H"/>
</dbReference>
<reference evidence="7" key="2">
    <citation type="submission" date="2020-10" db="EMBL/GenBank/DDBJ databases">
        <authorList>
            <person name="Scholz U."/>
            <person name="Mascher M."/>
            <person name="Fiebig A."/>
        </authorList>
    </citation>
    <scope>NUCLEOTIDE SEQUENCE [LARGE SCALE GENOMIC DNA]</scope>
    <source>
        <strain evidence="7">cv. Morex</strain>
    </source>
</reference>
<evidence type="ECO:0000256" key="5">
    <source>
        <dbReference type="PROSITE-ProRule" id="PRU00455"/>
    </source>
</evidence>
<organism evidence="7 8">
    <name type="scientific">Hordeum vulgare subsp. vulgare</name>
    <name type="common">Domesticated barley</name>
    <dbReference type="NCBI Taxonomy" id="112509"/>
    <lineage>
        <taxon>Eukaryota</taxon>
        <taxon>Viridiplantae</taxon>
        <taxon>Streptophyta</taxon>
        <taxon>Embryophyta</taxon>
        <taxon>Tracheophyta</taxon>
        <taxon>Spermatophyta</taxon>
        <taxon>Magnoliopsida</taxon>
        <taxon>Liliopsida</taxon>
        <taxon>Poales</taxon>
        <taxon>Poaceae</taxon>
        <taxon>BOP clade</taxon>
        <taxon>Pooideae</taxon>
        <taxon>Triticodae</taxon>
        <taxon>Triticeae</taxon>
        <taxon>Hordeinae</taxon>
        <taxon>Hordeum</taxon>
    </lineage>
</organism>
<reference evidence="8" key="1">
    <citation type="journal article" date="2012" name="Nature">
        <title>A physical, genetic and functional sequence assembly of the barley genome.</title>
        <authorList>
            <consortium name="The International Barley Genome Sequencing Consortium"/>
            <person name="Mayer K.F."/>
            <person name="Waugh R."/>
            <person name="Brown J.W."/>
            <person name="Schulman A."/>
            <person name="Langridge P."/>
            <person name="Platzer M."/>
            <person name="Fincher G.B."/>
            <person name="Muehlbauer G.J."/>
            <person name="Sato K."/>
            <person name="Close T.J."/>
            <person name="Wise R.P."/>
            <person name="Stein N."/>
        </authorList>
    </citation>
    <scope>NUCLEOTIDE SEQUENCE [LARGE SCALE GENOMIC DNA]</scope>
    <source>
        <strain evidence="8">cv. Morex</strain>
    </source>
</reference>
<name>A0A8I7B2N6_HORVV</name>
<dbReference type="InterPro" id="IPR044286">
    <property type="entry name" value="SINL_plant"/>
</dbReference>
<sequence>MCVLHCPFCTLRLKPPVFHVPCFLSNTPIDSFVETDVSIYRRTRIPVCVQCDKGGHQACGGCVALLPGGRCRACGGFFVPYSALDAIMSSTKVQWPHAGCQLEVPYHEAADHRSTCLHAPCDCTESGCGFVGPPQELAGHLAVLHSVPVHTVQYRRVNWLQVPGRGRSTSTCSSARTMDARSS</sequence>
<evidence type="ECO:0000256" key="1">
    <source>
        <dbReference type="ARBA" id="ARBA00022723"/>
    </source>
</evidence>
<keyword evidence="8" id="KW-1185">Reference proteome</keyword>
<dbReference type="EnsemblPlants" id="HORVU.MOREX.r3.1HG0025100.1">
    <property type="protein sequence ID" value="HORVU.MOREX.r3.1HG0025100.1.CDS1"/>
    <property type="gene ID" value="HORVU.MOREX.r3.1HG0025100"/>
</dbReference>
<keyword evidence="3" id="KW-0862">Zinc</keyword>
<dbReference type="InterPro" id="IPR013010">
    <property type="entry name" value="Znf_SIAH"/>
</dbReference>
<evidence type="ECO:0000256" key="4">
    <source>
        <dbReference type="ARBA" id="ARBA00024004"/>
    </source>
</evidence>
<evidence type="ECO:0000256" key="2">
    <source>
        <dbReference type="ARBA" id="ARBA00022771"/>
    </source>
</evidence>
<evidence type="ECO:0000259" key="6">
    <source>
        <dbReference type="PROSITE" id="PS51081"/>
    </source>
</evidence>
<reference evidence="7" key="3">
    <citation type="submission" date="2022-01" db="UniProtKB">
        <authorList>
            <consortium name="EnsemblPlants"/>
        </authorList>
    </citation>
    <scope>IDENTIFICATION</scope>
    <source>
        <strain evidence="7">subsp. vulgare</strain>
    </source>
</reference>
<dbReference type="Gramene" id="HORVU.MOREX.r3.1HG0025100.1">
    <property type="protein sequence ID" value="HORVU.MOREX.r3.1HG0025100.1.CDS1"/>
    <property type="gene ID" value="HORVU.MOREX.r3.1HG0025100"/>
</dbReference>
<evidence type="ECO:0000313" key="8">
    <source>
        <dbReference type="Proteomes" id="UP000011116"/>
    </source>
</evidence>
<keyword evidence="1" id="KW-0479">Metal-binding</keyword>
<dbReference type="Gene3D" id="3.30.40.10">
    <property type="entry name" value="Zinc/RING finger domain, C3HC4 (zinc finger)"/>
    <property type="match status" value="1"/>
</dbReference>
<dbReference type="SUPFAM" id="SSF49599">
    <property type="entry name" value="TRAF domain-like"/>
    <property type="match status" value="1"/>
</dbReference>
<dbReference type="GO" id="GO:0008270">
    <property type="term" value="F:zinc ion binding"/>
    <property type="evidence" value="ECO:0007669"/>
    <property type="project" value="UniProtKB-KW"/>
</dbReference>
<keyword evidence="2 5" id="KW-0863">Zinc-finger</keyword>
<proteinExistence type="predicted"/>
<dbReference type="InterPro" id="IPR013083">
    <property type="entry name" value="Znf_RING/FYVE/PHD"/>
</dbReference>
<dbReference type="AlphaFoldDB" id="A0A8I7B2N6"/>
<dbReference type="PANTHER" id="PTHR46632:SF38">
    <property type="entry name" value="SIAH-TYPE DOMAIN-CONTAINING PROTEIN"/>
    <property type="match status" value="1"/>
</dbReference>